<dbReference type="FunFam" id="4.10.800.20:FF:000001">
    <property type="entry name" value="AMP deaminase"/>
    <property type="match status" value="1"/>
</dbReference>
<evidence type="ECO:0000256" key="10">
    <source>
        <dbReference type="ARBA" id="ARBA00078830"/>
    </source>
</evidence>
<dbReference type="InterPro" id="IPR006329">
    <property type="entry name" value="AMPD"/>
</dbReference>
<evidence type="ECO:0000256" key="11">
    <source>
        <dbReference type="SAM" id="MobiDB-lite"/>
    </source>
</evidence>
<dbReference type="PROSITE" id="PS00485">
    <property type="entry name" value="A_DEAMINASE"/>
    <property type="match status" value="1"/>
</dbReference>
<dbReference type="EMBL" id="MNAD01000193">
    <property type="protein sequence ID" value="OJT15170.1"/>
    <property type="molecule type" value="Genomic_DNA"/>
</dbReference>
<keyword evidence="6" id="KW-0378">Hydrolase</keyword>
<dbReference type="PANTHER" id="PTHR11359">
    <property type="entry name" value="AMP DEAMINASE"/>
    <property type="match status" value="1"/>
</dbReference>
<dbReference type="InterPro" id="IPR032466">
    <property type="entry name" value="Metal_Hydrolase"/>
</dbReference>
<dbReference type="Proteomes" id="UP000184267">
    <property type="component" value="Unassembled WGS sequence"/>
</dbReference>
<keyword evidence="7" id="KW-0862">Zinc</keyword>
<comment type="similarity">
    <text evidence="3">Belongs to the metallo-dependent hydrolases superfamily. Adenosine and AMP deaminases family.</text>
</comment>
<evidence type="ECO:0000313" key="12">
    <source>
        <dbReference type="EMBL" id="OJT15170.1"/>
    </source>
</evidence>
<dbReference type="AlphaFoldDB" id="A0A1M2W600"/>
<reference evidence="12 13" key="1">
    <citation type="submission" date="2016-10" db="EMBL/GenBank/DDBJ databases">
        <title>Genome sequence of the basidiomycete white-rot fungus Trametes pubescens.</title>
        <authorList>
            <person name="Makela M.R."/>
            <person name="Granchi Z."/>
            <person name="Peng M."/>
            <person name="De Vries R.P."/>
            <person name="Grigoriev I."/>
            <person name="Riley R."/>
            <person name="Hilden K."/>
        </authorList>
    </citation>
    <scope>NUCLEOTIDE SEQUENCE [LARGE SCALE GENOMIC DNA]</scope>
    <source>
        <strain evidence="12 13">FBCC735</strain>
    </source>
</reference>
<feature type="region of interest" description="Disordered" evidence="11">
    <location>
        <begin position="1"/>
        <end position="36"/>
    </location>
</feature>
<dbReference type="Pfam" id="PF19326">
    <property type="entry name" value="AMP_deaminase"/>
    <property type="match status" value="1"/>
</dbReference>
<dbReference type="FunFam" id="3.20.20.140:FF:000035">
    <property type="entry name" value="Probable amp deaminase"/>
    <property type="match status" value="1"/>
</dbReference>
<dbReference type="Gene3D" id="4.10.800.20">
    <property type="match status" value="1"/>
</dbReference>
<feature type="region of interest" description="Disordered" evidence="11">
    <location>
        <begin position="102"/>
        <end position="132"/>
    </location>
</feature>
<evidence type="ECO:0000256" key="3">
    <source>
        <dbReference type="ARBA" id="ARBA00006676"/>
    </source>
</evidence>
<dbReference type="GO" id="GO:0046872">
    <property type="term" value="F:metal ion binding"/>
    <property type="evidence" value="ECO:0007669"/>
    <property type="project" value="UniProtKB-KW"/>
</dbReference>
<name>A0A1M2W600_TRAPU</name>
<sequence length="810" mass="93334">MHLSREDSTPGGSLIAPDSRDESRSPPAVDASKGFFDYNEEKNLHHIEEKLLAHRRGSDAGAASRPASVANSPNLAPNIHHVDAPFLNLKLTAIAEPSPLLASGRLSDPAKSPVVTPADSKGKGRIPEPSIPPENIPILEALERCLDVRDKYMLVSGQKLGFNPRDHDGLFTGLDDDLSTVSGVRPEVDWESRPPPRNVFKKWRIYPRPPPPHWHWHGKDTVAPSNAGYETMPDEDFDFDTCEIPGPHQLDFSIDERGVYQVYDPTSADAKKPVFEIPTIREYFLDLEKVLAVICDGPTKSFAFRRLNYLASKFTMYSLLNEPQELAEVKSVPHRDFYNVRKVDTHVHHSSSMNQKHLLRFIKSKMKRSPQDVVIFRDGKELTLEEVFKSLNLTAYDLSIDTLDMHAHQDSFHRFDKFNLKYNPLGESRLREIFLKTDNYIHGRYLAELTKEVMTDLEQSKYQNCEWRISIYGRKRDEWDKLAKWIVEHKLYSHNVRWLIQVPRLYDVYKQGGSINTFEDIVRNVFEPLFEVTRDPSSHPELHVFLERVIGFDTVDDESKTERRFHRKFPYPRLWDAKESPPYSYWVYYMYANIGSLNQWRRQRGFSTFVFRPHCGEAGDPEHLASAYLTAHSISHGILLRKVPALQYLFYLKQIGLAMSPLSNNALFLTYERNPLPDFFKVGLNVSLSTDDPLQFHFTKEPLLEEYSVAAHIYKLPQSSLAELARNSVIQSGFEMEVKRHWLGQMWYLPGAAGNDIHKDPPLNVLHTLQTNVPNLRLEYRRQTLVEELTMIKTKRSVESQAYVFPAAHT</sequence>
<dbReference type="CDD" id="cd01319">
    <property type="entry name" value="AMPD"/>
    <property type="match status" value="1"/>
</dbReference>
<evidence type="ECO:0000256" key="8">
    <source>
        <dbReference type="ARBA" id="ARBA00023080"/>
    </source>
</evidence>
<dbReference type="SUPFAM" id="SSF51556">
    <property type="entry name" value="Metallo-dependent hydrolases"/>
    <property type="match status" value="1"/>
</dbReference>
<organism evidence="12 13">
    <name type="scientific">Trametes pubescens</name>
    <name type="common">White-rot fungus</name>
    <dbReference type="NCBI Taxonomy" id="154538"/>
    <lineage>
        <taxon>Eukaryota</taxon>
        <taxon>Fungi</taxon>
        <taxon>Dikarya</taxon>
        <taxon>Basidiomycota</taxon>
        <taxon>Agaricomycotina</taxon>
        <taxon>Agaricomycetes</taxon>
        <taxon>Polyporales</taxon>
        <taxon>Polyporaceae</taxon>
        <taxon>Trametes</taxon>
    </lineage>
</organism>
<keyword evidence="13" id="KW-1185">Reference proteome</keyword>
<dbReference type="InterPro" id="IPR006650">
    <property type="entry name" value="A/AMP_deam_AS"/>
</dbReference>
<dbReference type="GO" id="GO:0005829">
    <property type="term" value="C:cytosol"/>
    <property type="evidence" value="ECO:0007669"/>
    <property type="project" value="TreeGrafter"/>
</dbReference>
<dbReference type="PANTHER" id="PTHR11359:SF0">
    <property type="entry name" value="AMP DEAMINASE"/>
    <property type="match status" value="1"/>
</dbReference>
<proteinExistence type="inferred from homology"/>
<dbReference type="EC" id="3.5.4.6" evidence="4"/>
<comment type="caution">
    <text evidence="12">The sequence shown here is derived from an EMBL/GenBank/DDBJ whole genome shotgun (WGS) entry which is preliminary data.</text>
</comment>
<dbReference type="GO" id="GO:0032264">
    <property type="term" value="P:IMP salvage"/>
    <property type="evidence" value="ECO:0007669"/>
    <property type="project" value="UniProtKB-UniPathway"/>
</dbReference>
<dbReference type="OrthoDB" id="1723809at2759"/>
<dbReference type="STRING" id="154538.A0A1M2W600"/>
<keyword evidence="8" id="KW-0546">Nucleotide metabolism</keyword>
<dbReference type="GO" id="GO:0003876">
    <property type="term" value="F:AMP deaminase activity"/>
    <property type="evidence" value="ECO:0007669"/>
    <property type="project" value="UniProtKB-EC"/>
</dbReference>
<dbReference type="NCBIfam" id="TIGR01429">
    <property type="entry name" value="AMP_deaminase"/>
    <property type="match status" value="1"/>
</dbReference>
<dbReference type="GO" id="GO:0046033">
    <property type="term" value="P:AMP metabolic process"/>
    <property type="evidence" value="ECO:0007669"/>
    <property type="project" value="TreeGrafter"/>
</dbReference>
<evidence type="ECO:0000256" key="9">
    <source>
        <dbReference type="ARBA" id="ARBA00072037"/>
    </source>
</evidence>
<evidence type="ECO:0000256" key="5">
    <source>
        <dbReference type="ARBA" id="ARBA00022723"/>
    </source>
</evidence>
<comment type="pathway">
    <text evidence="2">Purine metabolism; IMP biosynthesis via salvage pathway; IMP from AMP: step 1/1.</text>
</comment>
<keyword evidence="5" id="KW-0479">Metal-binding</keyword>
<dbReference type="Gene3D" id="3.20.20.140">
    <property type="entry name" value="Metal-dependent hydrolases"/>
    <property type="match status" value="1"/>
</dbReference>
<evidence type="ECO:0000313" key="13">
    <source>
        <dbReference type="Proteomes" id="UP000184267"/>
    </source>
</evidence>
<protein>
    <recommendedName>
        <fullName evidence="9">AMP deaminase</fullName>
        <ecNumber evidence="4">3.5.4.6</ecNumber>
    </recommendedName>
    <alternativeName>
        <fullName evidence="10">Myoadenylate deaminase</fullName>
    </alternativeName>
</protein>
<evidence type="ECO:0000256" key="1">
    <source>
        <dbReference type="ARBA" id="ARBA00001947"/>
    </source>
</evidence>
<evidence type="ECO:0000256" key="2">
    <source>
        <dbReference type="ARBA" id="ARBA00004955"/>
    </source>
</evidence>
<evidence type="ECO:0000256" key="6">
    <source>
        <dbReference type="ARBA" id="ARBA00022801"/>
    </source>
</evidence>
<evidence type="ECO:0000256" key="4">
    <source>
        <dbReference type="ARBA" id="ARBA00012775"/>
    </source>
</evidence>
<dbReference type="OMA" id="FHRKFPY"/>
<gene>
    <name evidence="12" type="ORF">TRAPUB_8274</name>
</gene>
<accession>A0A1M2W600</accession>
<feature type="region of interest" description="Disordered" evidence="11">
    <location>
        <begin position="55"/>
        <end position="74"/>
    </location>
</feature>
<dbReference type="UniPathway" id="UPA00591">
    <property type="reaction ID" value="UER00663"/>
</dbReference>
<comment type="cofactor">
    <cofactor evidence="1">
        <name>Zn(2+)</name>
        <dbReference type="ChEBI" id="CHEBI:29105"/>
    </cofactor>
</comment>
<evidence type="ECO:0000256" key="7">
    <source>
        <dbReference type="ARBA" id="ARBA00022833"/>
    </source>
</evidence>